<dbReference type="SUPFAM" id="SSF51905">
    <property type="entry name" value="FAD/NAD(P)-binding domain"/>
    <property type="match status" value="1"/>
</dbReference>
<dbReference type="Proteomes" id="UP001642484">
    <property type="component" value="Unassembled WGS sequence"/>
</dbReference>
<dbReference type="InterPro" id="IPR002937">
    <property type="entry name" value="Amino_oxidase"/>
</dbReference>
<gene>
    <name evidence="3" type="ORF">CCMP2556_LOCUS36892</name>
</gene>
<dbReference type="EMBL" id="CAXAMN010023051">
    <property type="protein sequence ID" value="CAK9074926.1"/>
    <property type="molecule type" value="Genomic_DNA"/>
</dbReference>
<comment type="caution">
    <text evidence="3">The sequence shown here is derived from an EMBL/GenBank/DDBJ whole genome shotgun (WGS) entry which is preliminary data.</text>
</comment>
<evidence type="ECO:0000313" key="4">
    <source>
        <dbReference type="Proteomes" id="UP001642484"/>
    </source>
</evidence>
<protein>
    <recommendedName>
        <fullName evidence="2">Amine oxidase domain-containing protein</fullName>
    </recommendedName>
</protein>
<evidence type="ECO:0000313" key="3">
    <source>
        <dbReference type="EMBL" id="CAK9074926.1"/>
    </source>
</evidence>
<evidence type="ECO:0000256" key="1">
    <source>
        <dbReference type="SAM" id="SignalP"/>
    </source>
</evidence>
<dbReference type="Pfam" id="PF01593">
    <property type="entry name" value="Amino_oxidase"/>
    <property type="match status" value="1"/>
</dbReference>
<dbReference type="Gene3D" id="3.50.50.60">
    <property type="entry name" value="FAD/NAD(P)-binding domain"/>
    <property type="match status" value="1"/>
</dbReference>
<feature type="signal peptide" evidence="1">
    <location>
        <begin position="1"/>
        <end position="16"/>
    </location>
</feature>
<name>A0ABP0PGQ1_9DINO</name>
<sequence length="217" mass="23264">MGQQLVLASVLMTASALDVIVVGAGMGGLSAAKKLQDNGHSVTLLEGRDRIGGRTWTSHELGFPTDLGASWIHGAGPQNPLTPFLAEFGIATVSDADGQKCRYDTDGYKYSPSEVSSWEDYCWDADESAAVPTTGTLEAALRSYDPTFFNTVEGEMCLAGWDFNEGSALDLVSAANIAQSEVTVTRHKLERLIGSFCFFTSNLPSTLGQTLQAAWWL</sequence>
<feature type="chain" id="PRO_5046846061" description="Amine oxidase domain-containing protein" evidence="1">
    <location>
        <begin position="17"/>
        <end position="217"/>
    </location>
</feature>
<proteinExistence type="predicted"/>
<dbReference type="PANTHER" id="PTHR10742">
    <property type="entry name" value="FLAVIN MONOAMINE OXIDASE"/>
    <property type="match status" value="1"/>
</dbReference>
<accession>A0ABP0PGQ1</accession>
<dbReference type="InterPro" id="IPR036188">
    <property type="entry name" value="FAD/NAD-bd_sf"/>
</dbReference>
<dbReference type="InterPro" id="IPR050281">
    <property type="entry name" value="Flavin_monoamine_oxidase"/>
</dbReference>
<feature type="domain" description="Amine oxidase" evidence="2">
    <location>
        <begin position="26"/>
        <end position="118"/>
    </location>
</feature>
<organism evidence="3 4">
    <name type="scientific">Durusdinium trenchii</name>
    <dbReference type="NCBI Taxonomy" id="1381693"/>
    <lineage>
        <taxon>Eukaryota</taxon>
        <taxon>Sar</taxon>
        <taxon>Alveolata</taxon>
        <taxon>Dinophyceae</taxon>
        <taxon>Suessiales</taxon>
        <taxon>Symbiodiniaceae</taxon>
        <taxon>Durusdinium</taxon>
    </lineage>
</organism>
<keyword evidence="1" id="KW-0732">Signal</keyword>
<reference evidence="3 4" key="1">
    <citation type="submission" date="2024-02" db="EMBL/GenBank/DDBJ databases">
        <authorList>
            <person name="Chen Y."/>
            <person name="Shah S."/>
            <person name="Dougan E. K."/>
            <person name="Thang M."/>
            <person name="Chan C."/>
        </authorList>
    </citation>
    <scope>NUCLEOTIDE SEQUENCE [LARGE SCALE GENOMIC DNA]</scope>
</reference>
<keyword evidence="4" id="KW-1185">Reference proteome</keyword>
<evidence type="ECO:0000259" key="2">
    <source>
        <dbReference type="Pfam" id="PF01593"/>
    </source>
</evidence>
<dbReference type="PANTHER" id="PTHR10742:SF410">
    <property type="entry name" value="LYSINE-SPECIFIC HISTONE DEMETHYLASE 2"/>
    <property type="match status" value="1"/>
</dbReference>